<protein>
    <submittedName>
        <fullName evidence="2">Uncharacterized protein</fullName>
    </submittedName>
</protein>
<dbReference type="AlphaFoldDB" id="A0A6J4LFU9"/>
<gene>
    <name evidence="2" type="ORF">AVDCRST_MAG68-2452</name>
</gene>
<name>A0A6J4LFU9_9BACT</name>
<dbReference type="EMBL" id="CADCTW010000117">
    <property type="protein sequence ID" value="CAA9330498.1"/>
    <property type="molecule type" value="Genomic_DNA"/>
</dbReference>
<feature type="region of interest" description="Disordered" evidence="1">
    <location>
        <begin position="16"/>
        <end position="40"/>
    </location>
</feature>
<evidence type="ECO:0000313" key="2">
    <source>
        <dbReference type="EMBL" id="CAA9330498.1"/>
    </source>
</evidence>
<sequence>MAAVRGCHHIRGWRAFARGRARDSPVARPHRAHEPQTRLP</sequence>
<organism evidence="2">
    <name type="scientific">uncultured Gemmatimonadota bacterium</name>
    <dbReference type="NCBI Taxonomy" id="203437"/>
    <lineage>
        <taxon>Bacteria</taxon>
        <taxon>Pseudomonadati</taxon>
        <taxon>Gemmatimonadota</taxon>
        <taxon>environmental samples</taxon>
    </lineage>
</organism>
<reference evidence="2" key="1">
    <citation type="submission" date="2020-02" db="EMBL/GenBank/DDBJ databases">
        <authorList>
            <person name="Meier V. D."/>
        </authorList>
    </citation>
    <scope>NUCLEOTIDE SEQUENCE</scope>
    <source>
        <strain evidence="2">AVDCRST_MAG68</strain>
    </source>
</reference>
<proteinExistence type="predicted"/>
<accession>A0A6J4LFU9</accession>
<evidence type="ECO:0000256" key="1">
    <source>
        <dbReference type="SAM" id="MobiDB-lite"/>
    </source>
</evidence>